<dbReference type="FunFam" id="2.30.29.30:FF:000194">
    <property type="entry name" value="Putative src kinase-associated phosphoprotein 2"/>
    <property type="match status" value="1"/>
</dbReference>
<evidence type="ECO:0000259" key="19">
    <source>
        <dbReference type="PROSITE" id="PS50002"/>
    </source>
</evidence>
<dbReference type="Gene3D" id="2.30.29.30">
    <property type="entry name" value="Pleckstrin-homology domain (PH domain)/Phosphotyrosine-binding domain (PTB)"/>
    <property type="match status" value="1"/>
</dbReference>
<dbReference type="Gene3D" id="2.30.30.40">
    <property type="entry name" value="SH3 Domains"/>
    <property type="match status" value="1"/>
</dbReference>
<evidence type="ECO:0000256" key="5">
    <source>
        <dbReference type="ARBA" id="ARBA00022473"/>
    </source>
</evidence>
<dbReference type="InterPro" id="IPR036028">
    <property type="entry name" value="SH3-like_dom_sf"/>
</dbReference>
<evidence type="ECO:0000256" key="18">
    <source>
        <dbReference type="SAM" id="MobiDB-lite"/>
    </source>
</evidence>
<evidence type="ECO:0000256" key="17">
    <source>
        <dbReference type="RuleBase" id="RU000682"/>
    </source>
</evidence>
<dbReference type="GO" id="GO:0003677">
    <property type="term" value="F:DNA binding"/>
    <property type="evidence" value="ECO:0007669"/>
    <property type="project" value="UniProtKB-UniRule"/>
</dbReference>
<accession>A0AAN8R8L5</accession>
<feature type="DNA-binding region" description="Homeobox" evidence="15">
    <location>
        <begin position="312"/>
        <end position="371"/>
    </location>
</feature>
<comment type="similarity">
    <text evidence="14">Belongs to the Antp homeobox family. Proboscipedia subfamily.</text>
</comment>
<dbReference type="PROSITE" id="PS50003">
    <property type="entry name" value="PH_DOMAIN"/>
    <property type="match status" value="1"/>
</dbReference>
<dbReference type="PANTHER" id="PTHR15129:SF2">
    <property type="entry name" value="SRC KINASE-ASSOCIATED PHOSPHOPROTEIN 2"/>
    <property type="match status" value="1"/>
</dbReference>
<dbReference type="Pfam" id="PF04617">
    <property type="entry name" value="Hox9_act"/>
    <property type="match status" value="1"/>
</dbReference>
<name>A0AAN8R8L5_9TELE</name>
<feature type="domain" description="PH" evidence="20">
    <location>
        <begin position="587"/>
        <end position="690"/>
    </location>
</feature>
<protein>
    <submittedName>
        <fullName evidence="22">Uncharacterized protein</fullName>
    </submittedName>
</protein>
<organism evidence="22 23">
    <name type="scientific">Coregonus suidteri</name>
    <dbReference type="NCBI Taxonomy" id="861788"/>
    <lineage>
        <taxon>Eukaryota</taxon>
        <taxon>Metazoa</taxon>
        <taxon>Chordata</taxon>
        <taxon>Craniata</taxon>
        <taxon>Vertebrata</taxon>
        <taxon>Euteleostomi</taxon>
        <taxon>Actinopterygii</taxon>
        <taxon>Neopterygii</taxon>
        <taxon>Teleostei</taxon>
        <taxon>Protacanthopterygii</taxon>
        <taxon>Salmoniformes</taxon>
        <taxon>Salmonidae</taxon>
        <taxon>Coregoninae</taxon>
        <taxon>Coregonus</taxon>
    </lineage>
</organism>
<dbReference type="InterPro" id="IPR011993">
    <property type="entry name" value="PH-like_dom_sf"/>
</dbReference>
<comment type="subcellular location">
    <subcellularLocation>
        <location evidence="2">Cytoplasm</location>
    </subcellularLocation>
    <subcellularLocation>
        <location evidence="1 15 17">Nucleus</location>
    </subcellularLocation>
</comment>
<keyword evidence="6" id="KW-0963">Cytoplasm</keyword>
<dbReference type="PROSITE" id="PS50071">
    <property type="entry name" value="HOMEOBOX_2"/>
    <property type="match status" value="1"/>
</dbReference>
<evidence type="ECO:0000256" key="9">
    <source>
        <dbReference type="ARBA" id="ARBA00023015"/>
    </source>
</evidence>
<dbReference type="InterPro" id="IPR037781">
    <property type="entry name" value="SKAP_fam"/>
</dbReference>
<feature type="compositionally biased region" description="Pro residues" evidence="18">
    <location>
        <begin position="730"/>
        <end position="752"/>
    </location>
</feature>
<dbReference type="PRINTS" id="PR00024">
    <property type="entry name" value="HOMEOBOX"/>
</dbReference>
<feature type="domain" description="Homeobox" evidence="21">
    <location>
        <begin position="310"/>
        <end position="370"/>
    </location>
</feature>
<gene>
    <name evidence="22" type="ORF">J4Q44_G00027090</name>
</gene>
<keyword evidence="11 15" id="KW-0371">Homeobox</keyword>
<evidence type="ECO:0000256" key="7">
    <source>
        <dbReference type="ARBA" id="ARBA00022553"/>
    </source>
</evidence>
<evidence type="ECO:0000256" key="16">
    <source>
        <dbReference type="PROSITE-ProRule" id="PRU00192"/>
    </source>
</evidence>
<comment type="similarity">
    <text evidence="3">Belongs to the SKAP family.</text>
</comment>
<keyword evidence="13 15" id="KW-0539">Nucleus</keyword>
<keyword evidence="9" id="KW-0805">Transcription regulation</keyword>
<feature type="compositionally biased region" description="Basic and acidic residues" evidence="18">
    <location>
        <begin position="176"/>
        <end position="185"/>
    </location>
</feature>
<evidence type="ECO:0000256" key="13">
    <source>
        <dbReference type="ARBA" id="ARBA00023242"/>
    </source>
</evidence>
<dbReference type="SUPFAM" id="SSF50729">
    <property type="entry name" value="PH domain-like"/>
    <property type="match status" value="1"/>
</dbReference>
<dbReference type="InterPro" id="IPR017970">
    <property type="entry name" value="Homeobox_CS"/>
</dbReference>
<dbReference type="InterPro" id="IPR009057">
    <property type="entry name" value="Homeodomain-like_sf"/>
</dbReference>
<dbReference type="EMBL" id="JAGTTL010000002">
    <property type="protein sequence ID" value="KAK6327064.1"/>
    <property type="molecule type" value="Genomic_DNA"/>
</dbReference>
<feature type="region of interest" description="Disordered" evidence="18">
    <location>
        <begin position="725"/>
        <end position="757"/>
    </location>
</feature>
<dbReference type="PROSITE" id="PS00027">
    <property type="entry name" value="HOMEOBOX_1"/>
    <property type="match status" value="1"/>
</dbReference>
<dbReference type="Pfam" id="PF00169">
    <property type="entry name" value="PH"/>
    <property type="match status" value="1"/>
</dbReference>
<feature type="region of interest" description="Disordered" evidence="18">
    <location>
        <begin position="233"/>
        <end position="295"/>
    </location>
</feature>
<dbReference type="Pfam" id="PF00046">
    <property type="entry name" value="Homeodomain"/>
    <property type="match status" value="1"/>
</dbReference>
<dbReference type="SUPFAM" id="SSF46689">
    <property type="entry name" value="Homeodomain-like"/>
    <property type="match status" value="2"/>
</dbReference>
<dbReference type="GO" id="GO:0005886">
    <property type="term" value="C:plasma membrane"/>
    <property type="evidence" value="ECO:0007669"/>
    <property type="project" value="TreeGrafter"/>
</dbReference>
<dbReference type="InterPro" id="IPR001849">
    <property type="entry name" value="PH_domain"/>
</dbReference>
<dbReference type="GO" id="GO:0042113">
    <property type="term" value="P:B cell activation"/>
    <property type="evidence" value="ECO:0007669"/>
    <property type="project" value="UniProtKB-KW"/>
</dbReference>
<dbReference type="PROSITE" id="PS00032">
    <property type="entry name" value="ANTENNAPEDIA"/>
    <property type="match status" value="1"/>
</dbReference>
<dbReference type="Gene3D" id="6.10.250.220">
    <property type="match status" value="1"/>
</dbReference>
<keyword evidence="8" id="KW-0075">B-cell activation</keyword>
<dbReference type="SMART" id="SM00233">
    <property type="entry name" value="PH"/>
    <property type="match status" value="1"/>
</dbReference>
<dbReference type="InterPro" id="IPR001827">
    <property type="entry name" value="Homeobox_Antennapedia_CS"/>
</dbReference>
<dbReference type="GO" id="GO:0005634">
    <property type="term" value="C:nucleus"/>
    <property type="evidence" value="ECO:0007669"/>
    <property type="project" value="UniProtKB-SubCell"/>
</dbReference>
<keyword evidence="7" id="KW-0597">Phosphoprotein</keyword>
<dbReference type="FunFam" id="1.10.10.60:FF:000145">
    <property type="entry name" value="homeobox protein Hox-A2"/>
    <property type="match status" value="1"/>
</dbReference>
<feature type="domain" description="SH3" evidence="19">
    <location>
        <begin position="762"/>
        <end position="806"/>
    </location>
</feature>
<dbReference type="SMART" id="SM00389">
    <property type="entry name" value="HOX"/>
    <property type="match status" value="2"/>
</dbReference>
<keyword evidence="12" id="KW-0804">Transcription</keyword>
<evidence type="ECO:0000313" key="23">
    <source>
        <dbReference type="Proteomes" id="UP001356427"/>
    </source>
</evidence>
<dbReference type="SUPFAM" id="SSF50044">
    <property type="entry name" value="SH3-domain"/>
    <property type="match status" value="1"/>
</dbReference>
<evidence type="ECO:0000259" key="20">
    <source>
        <dbReference type="PROSITE" id="PS50003"/>
    </source>
</evidence>
<dbReference type="AlphaFoldDB" id="A0AAN8R8L5"/>
<evidence type="ECO:0000256" key="2">
    <source>
        <dbReference type="ARBA" id="ARBA00004496"/>
    </source>
</evidence>
<dbReference type="PANTHER" id="PTHR15129">
    <property type="entry name" value="SRC-ASSOCIATED ADAPTOR PROTEIN"/>
    <property type="match status" value="1"/>
</dbReference>
<evidence type="ECO:0000256" key="6">
    <source>
        <dbReference type="ARBA" id="ARBA00022490"/>
    </source>
</evidence>
<dbReference type="Gene3D" id="1.10.10.60">
    <property type="entry name" value="Homeodomain-like"/>
    <property type="match status" value="2"/>
</dbReference>
<dbReference type="InterPro" id="IPR001452">
    <property type="entry name" value="SH3_domain"/>
</dbReference>
<evidence type="ECO:0000259" key="21">
    <source>
        <dbReference type="PROSITE" id="PS50071"/>
    </source>
</evidence>
<evidence type="ECO:0000256" key="12">
    <source>
        <dbReference type="ARBA" id="ARBA00023163"/>
    </source>
</evidence>
<dbReference type="CDD" id="cd00086">
    <property type="entry name" value="homeodomain"/>
    <property type="match status" value="1"/>
</dbReference>
<dbReference type="InterPro" id="IPR020479">
    <property type="entry name" value="HD_metazoa"/>
</dbReference>
<dbReference type="GO" id="GO:0006351">
    <property type="term" value="P:DNA-templated transcription"/>
    <property type="evidence" value="ECO:0007669"/>
    <property type="project" value="InterPro"/>
</dbReference>
<keyword evidence="5" id="KW-0217">Developmental protein</keyword>
<keyword evidence="23" id="KW-1185">Reference proteome</keyword>
<feature type="region of interest" description="Disordered" evidence="18">
    <location>
        <begin position="367"/>
        <end position="409"/>
    </location>
</feature>
<feature type="region of interest" description="Disordered" evidence="18">
    <location>
        <begin position="164"/>
        <end position="197"/>
    </location>
</feature>
<dbReference type="Proteomes" id="UP001356427">
    <property type="component" value="Unassembled WGS sequence"/>
</dbReference>
<evidence type="ECO:0000256" key="11">
    <source>
        <dbReference type="ARBA" id="ARBA00023155"/>
    </source>
</evidence>
<dbReference type="InterPro" id="IPR006711">
    <property type="entry name" value="Hox9_activation_N"/>
</dbReference>
<evidence type="ECO:0000256" key="8">
    <source>
        <dbReference type="ARBA" id="ARBA00022936"/>
    </source>
</evidence>
<dbReference type="GO" id="GO:0005737">
    <property type="term" value="C:cytoplasm"/>
    <property type="evidence" value="ECO:0007669"/>
    <property type="project" value="UniProtKB-SubCell"/>
</dbReference>
<evidence type="ECO:0000313" key="22">
    <source>
        <dbReference type="EMBL" id="KAK6327064.1"/>
    </source>
</evidence>
<feature type="compositionally biased region" description="Low complexity" evidence="18">
    <location>
        <begin position="282"/>
        <end position="293"/>
    </location>
</feature>
<comment type="caution">
    <text evidence="22">The sequence shown here is derived from an EMBL/GenBank/DDBJ whole genome shotgun (WGS) entry which is preliminary data.</text>
</comment>
<keyword evidence="4 16" id="KW-0728">SH3 domain</keyword>
<dbReference type="PROSITE" id="PS50002">
    <property type="entry name" value="SH3"/>
    <property type="match status" value="1"/>
</dbReference>
<feature type="region of interest" description="Disordered" evidence="18">
    <location>
        <begin position="535"/>
        <end position="578"/>
    </location>
</feature>
<evidence type="ECO:0000256" key="4">
    <source>
        <dbReference type="ARBA" id="ARBA00022443"/>
    </source>
</evidence>
<evidence type="ECO:0000256" key="14">
    <source>
        <dbReference type="ARBA" id="ARBA00038135"/>
    </source>
</evidence>
<evidence type="ECO:0000256" key="3">
    <source>
        <dbReference type="ARBA" id="ARBA00005864"/>
    </source>
</evidence>
<feature type="compositionally biased region" description="Acidic residues" evidence="18">
    <location>
        <begin position="545"/>
        <end position="555"/>
    </location>
</feature>
<dbReference type="InterPro" id="IPR001356">
    <property type="entry name" value="HD"/>
</dbReference>
<proteinExistence type="inferred from homology"/>
<keyword evidence="10 15" id="KW-0238">DNA-binding</keyword>
<reference evidence="22 23" key="1">
    <citation type="submission" date="2021-04" db="EMBL/GenBank/DDBJ databases">
        <authorList>
            <person name="De Guttry C."/>
            <person name="Zahm M."/>
            <person name="Klopp C."/>
            <person name="Cabau C."/>
            <person name="Louis A."/>
            <person name="Berthelot C."/>
            <person name="Parey E."/>
            <person name="Roest Crollius H."/>
            <person name="Montfort J."/>
            <person name="Robinson-Rechavi M."/>
            <person name="Bucao C."/>
            <person name="Bouchez O."/>
            <person name="Gislard M."/>
            <person name="Lluch J."/>
            <person name="Milhes M."/>
            <person name="Lampietro C."/>
            <person name="Lopez Roques C."/>
            <person name="Donnadieu C."/>
            <person name="Braasch I."/>
            <person name="Desvignes T."/>
            <person name="Postlethwait J."/>
            <person name="Bobe J."/>
            <person name="Wedekind C."/>
            <person name="Guiguen Y."/>
        </authorList>
    </citation>
    <scope>NUCLEOTIDE SEQUENCE [LARGE SCALE GENOMIC DNA]</scope>
    <source>
        <strain evidence="22">Cs_M1</strain>
        <tissue evidence="22">Blood</tissue>
    </source>
</reference>
<dbReference type="GO" id="GO:0000981">
    <property type="term" value="F:DNA-binding transcription factor activity, RNA polymerase II-specific"/>
    <property type="evidence" value="ECO:0007669"/>
    <property type="project" value="InterPro"/>
</dbReference>
<evidence type="ECO:0000256" key="15">
    <source>
        <dbReference type="PROSITE-ProRule" id="PRU00108"/>
    </source>
</evidence>
<evidence type="ECO:0000256" key="10">
    <source>
        <dbReference type="ARBA" id="ARBA00023125"/>
    </source>
</evidence>
<evidence type="ECO:0000256" key="1">
    <source>
        <dbReference type="ARBA" id="ARBA00004123"/>
    </source>
</evidence>
<sequence>MSTLGTLSYYADSHLPPDQGDIMAPTYSSRPGLEHASQPMLTEYGGQESCPLQTKSSIFSASWNPISAHQPPSSASITHQPYLHHHCPTGDTDGMYMRSWTLEPVSTSICLTGLSSNMHYDIKPEPLIGNGDCTTLETHTPLVSDIDNGPFLAEKDTIGCDAIFSKPNEESSTSTVEEKREREIDTNDPSSNWLHAKSTRKKRCPYSKYQILELEKEFLFNMYLPRDRRYETIPSLNPGSHPRPSRSKQSLNGVCSPLPAASLPPEYPWMKEKKASKKNHQTTATATTPDTAPLYFSPQGSPEIAESGDGGSRRLRTAYTNTQLLELEKEFHFNKYLCRPRRVEIAALLDLTERQVKVWFQNRRMKHKRQTHCKENQNGEGTFNSLEDRGEEDFEQAANNDLKPDEKHSEQRVQCIVGEEIRHRAAFFPKRSKVSPPLISLTTQDGTPGRSAGGQQSDPICCSAHQSFRIPVYPYWIFYFVFFTMRAIPEELTTLISDLEDFLSDGLKGENLSKKAKEKREAFVKRIKEVKSGYPQDFNEKRDAEDSEEEEEVDSNNDGGSERTDKEDETCEGAQQSPAVAAQDLQSVFKAGHLEKRRKDHSFFGTEWQKRWCALSSHIFYYYGSEKDKQQKGEFAIDGYSVKMNNTLRKDSKKDCCFEISASDKRVYHFCASSQKEAEEWVEQIDFVLRDMSGVIPLDEETYDDIGPVEAEPIDDDIYEELPEEDISAPPKPSPPKPKVEPPTPHSKPSPPTKATVNKITDYQNYYQGIWDCTGDQPDELSFRRGDAIYILSKEYQSYGPPEQGI</sequence>